<sequence>MRTFSGGGHRLRLGGRASPSSQSHIFYNALMTRQGMAMVLSRIGRQLACIVLSWACAQPAWSTPRDLFFVTQLFPPFITEDAAGKPDGGLVLVLQEACRRLSWRCTVQVMVWKRALLMISLGEADGLVLAQDTPERRAVMDLSRPVLTSSYGLYARNGNPLRYRQPADLSGHKIAVYGPSVSQSSCEKLVQGVPGIALTVELDPQTVLRKLSAGRYGNEAVAFSNDDVARYWIRRDGLSNLHQLAEVKTLAYLYGFTRSRVQPGMLDEFNRALDEMCRDGSLQKLAAPSGIRPVACR</sequence>
<dbReference type="Proteomes" id="UP000236416">
    <property type="component" value="Unassembled WGS sequence"/>
</dbReference>
<dbReference type="PANTHER" id="PTHR35936">
    <property type="entry name" value="MEMBRANE-BOUND LYTIC MUREIN TRANSGLYCOSYLASE F"/>
    <property type="match status" value="1"/>
</dbReference>
<protein>
    <recommendedName>
        <fullName evidence="3">Solute-binding protein family 3/N-terminal domain-containing protein</fullName>
    </recommendedName>
</protein>
<accession>A0A2K4MT72</accession>
<evidence type="ECO:0000313" key="5">
    <source>
        <dbReference type="Proteomes" id="UP000236416"/>
    </source>
</evidence>
<evidence type="ECO:0000256" key="2">
    <source>
        <dbReference type="SAM" id="MobiDB-lite"/>
    </source>
</evidence>
<dbReference type="Pfam" id="PF00497">
    <property type="entry name" value="SBP_bac_3"/>
    <property type="match status" value="1"/>
</dbReference>
<dbReference type="EMBL" id="PPTF01000015">
    <property type="protein sequence ID" value="POA99965.1"/>
    <property type="molecule type" value="Genomic_DNA"/>
</dbReference>
<dbReference type="SUPFAM" id="SSF53850">
    <property type="entry name" value="Periplasmic binding protein-like II"/>
    <property type="match status" value="1"/>
</dbReference>
<gene>
    <name evidence="4" type="ORF">C2134_04310</name>
</gene>
<feature type="domain" description="Solute-binding protein family 3/N-terminal" evidence="3">
    <location>
        <begin position="66"/>
        <end position="288"/>
    </location>
</feature>
<proteinExistence type="predicted"/>
<evidence type="ECO:0000256" key="1">
    <source>
        <dbReference type="ARBA" id="ARBA00022729"/>
    </source>
</evidence>
<dbReference type="Gene3D" id="3.40.190.10">
    <property type="entry name" value="Periplasmic binding protein-like II"/>
    <property type="match status" value="2"/>
</dbReference>
<keyword evidence="1" id="KW-0732">Signal</keyword>
<keyword evidence="5" id="KW-1185">Reference proteome</keyword>
<dbReference type="AlphaFoldDB" id="A0A2K4MT72"/>
<comment type="caution">
    <text evidence="4">The sequence shown here is derived from an EMBL/GenBank/DDBJ whole genome shotgun (WGS) entry which is preliminary data.</text>
</comment>
<reference evidence="4 5" key="1">
    <citation type="submission" date="2018-01" db="EMBL/GenBank/DDBJ databases">
        <title>Genomic Sequence of Chromobacterium MWU13-2610 from wild cranberry bogs within the Cape Cod National Seashore.</title>
        <authorList>
            <person name="O'Hara-Hanley K."/>
            <person name="Soby S."/>
            <person name="Harrison A."/>
        </authorList>
    </citation>
    <scope>NUCLEOTIDE SEQUENCE [LARGE SCALE GENOMIC DNA]</scope>
    <source>
        <strain evidence="4 5">MWU13-2610</strain>
    </source>
</reference>
<dbReference type="PANTHER" id="PTHR35936:SF25">
    <property type="entry name" value="ABC TRANSPORTER SUBSTRATE-BINDING PROTEIN"/>
    <property type="match status" value="1"/>
</dbReference>
<evidence type="ECO:0000259" key="3">
    <source>
        <dbReference type="SMART" id="SM00062"/>
    </source>
</evidence>
<dbReference type="InterPro" id="IPR001638">
    <property type="entry name" value="Solute-binding_3/MltF_N"/>
</dbReference>
<dbReference type="SMART" id="SM00062">
    <property type="entry name" value="PBPb"/>
    <property type="match status" value="1"/>
</dbReference>
<feature type="region of interest" description="Disordered" evidence="2">
    <location>
        <begin position="1"/>
        <end position="21"/>
    </location>
</feature>
<evidence type="ECO:0000313" key="4">
    <source>
        <dbReference type="EMBL" id="POA99965.1"/>
    </source>
</evidence>
<name>A0A2K4MT72_9NEIS</name>
<organism evidence="4 5">
    <name type="scientific">Chromobacterium sinusclupearum</name>
    <dbReference type="NCBI Taxonomy" id="2077146"/>
    <lineage>
        <taxon>Bacteria</taxon>
        <taxon>Pseudomonadati</taxon>
        <taxon>Pseudomonadota</taxon>
        <taxon>Betaproteobacteria</taxon>
        <taxon>Neisseriales</taxon>
        <taxon>Chromobacteriaceae</taxon>
        <taxon>Chromobacterium</taxon>
    </lineage>
</organism>